<organism evidence="1 2">
    <name type="scientific">Streptomyces canus</name>
    <dbReference type="NCBI Taxonomy" id="58343"/>
    <lineage>
        <taxon>Bacteria</taxon>
        <taxon>Bacillati</taxon>
        <taxon>Actinomycetota</taxon>
        <taxon>Actinomycetes</taxon>
        <taxon>Kitasatosporales</taxon>
        <taxon>Streptomycetaceae</taxon>
        <taxon>Streptomyces</taxon>
        <taxon>Streptomyces aurantiacus group</taxon>
    </lineage>
</organism>
<name>A0A101SI32_9ACTN</name>
<proteinExistence type="predicted"/>
<dbReference type="EMBL" id="LMWU01000001">
    <property type="protein sequence ID" value="KUN74042.1"/>
    <property type="molecule type" value="Genomic_DNA"/>
</dbReference>
<accession>A0A101SI32</accession>
<reference evidence="1 2" key="1">
    <citation type="submission" date="2015-10" db="EMBL/GenBank/DDBJ databases">
        <title>Draft genome sequence of Streptomyces canus DSM 40017, type strain for the species Streptomyces canus.</title>
        <authorList>
            <person name="Ruckert C."/>
            <person name="Winkler A."/>
            <person name="Kalinowski J."/>
            <person name="Kampfer P."/>
            <person name="Glaeser S."/>
        </authorList>
    </citation>
    <scope>NUCLEOTIDE SEQUENCE [LARGE SCALE GENOMIC DNA]</scope>
    <source>
        <strain evidence="1 2">DSM 40017</strain>
    </source>
</reference>
<dbReference type="RefSeq" id="WP_059203588.1">
    <property type="nucleotide sequence ID" value="NZ_KQ948656.1"/>
</dbReference>
<dbReference type="Proteomes" id="UP000053669">
    <property type="component" value="Unassembled WGS sequence"/>
</dbReference>
<protein>
    <submittedName>
        <fullName evidence="1">Uncharacterized protein</fullName>
    </submittedName>
</protein>
<gene>
    <name evidence="1" type="ORF">AQJ46_00080</name>
</gene>
<dbReference type="AlphaFoldDB" id="A0A101SI32"/>
<comment type="caution">
    <text evidence="1">The sequence shown here is derived from an EMBL/GenBank/DDBJ whole genome shotgun (WGS) entry which is preliminary data.</text>
</comment>
<sequence>MAAATIVLATVAGAGASPSLIASAITRSTVKGSEQALGVMAGAYARLISARPETLLVQMQGYAVVAAAEAEGDDRTGELVRPAG</sequence>
<evidence type="ECO:0000313" key="2">
    <source>
        <dbReference type="Proteomes" id="UP000053669"/>
    </source>
</evidence>
<evidence type="ECO:0000313" key="1">
    <source>
        <dbReference type="EMBL" id="KUN74042.1"/>
    </source>
</evidence>